<evidence type="ECO:0000313" key="10">
    <source>
        <dbReference type="EMBL" id="PWN99079.1"/>
    </source>
</evidence>
<protein>
    <submittedName>
        <fullName evidence="10">Putative TOM40-mitochondrial import receptor</fullName>
    </submittedName>
</protein>
<keyword evidence="9" id="KW-0472">Membrane</keyword>
<dbReference type="AlphaFoldDB" id="A0A316ZC24"/>
<evidence type="ECO:0000256" key="5">
    <source>
        <dbReference type="ARBA" id="ARBA00022692"/>
    </source>
</evidence>
<evidence type="ECO:0000256" key="3">
    <source>
        <dbReference type="ARBA" id="ARBA00022448"/>
    </source>
</evidence>
<proteinExistence type="inferred from homology"/>
<evidence type="ECO:0000256" key="8">
    <source>
        <dbReference type="ARBA" id="ARBA00023128"/>
    </source>
</evidence>
<reference evidence="10 11" key="1">
    <citation type="journal article" date="2018" name="Mol. Biol. Evol.">
        <title>Broad Genomic Sampling Reveals a Smut Pathogenic Ancestry of the Fungal Clade Ustilaginomycotina.</title>
        <authorList>
            <person name="Kijpornyongpan T."/>
            <person name="Mondo S.J."/>
            <person name="Barry K."/>
            <person name="Sandor L."/>
            <person name="Lee J."/>
            <person name="Lipzen A."/>
            <person name="Pangilinan J."/>
            <person name="LaButti K."/>
            <person name="Hainaut M."/>
            <person name="Henrissat B."/>
            <person name="Grigoriev I.V."/>
            <person name="Spatafora J.W."/>
            <person name="Aime M.C."/>
        </authorList>
    </citation>
    <scope>NUCLEOTIDE SEQUENCE [LARGE SCALE GENOMIC DNA]</scope>
    <source>
        <strain evidence="10 11">MCA 4186</strain>
    </source>
</reference>
<dbReference type="CDD" id="cd07305">
    <property type="entry name" value="Porin3_Tom40"/>
    <property type="match status" value="1"/>
</dbReference>
<dbReference type="RefSeq" id="XP_025599358.1">
    <property type="nucleotide sequence ID" value="XM_025742004.1"/>
</dbReference>
<evidence type="ECO:0000256" key="6">
    <source>
        <dbReference type="ARBA" id="ARBA00022787"/>
    </source>
</evidence>
<organism evidence="10 11">
    <name type="scientific">Tilletiopsis washingtonensis</name>
    <dbReference type="NCBI Taxonomy" id="58919"/>
    <lineage>
        <taxon>Eukaryota</taxon>
        <taxon>Fungi</taxon>
        <taxon>Dikarya</taxon>
        <taxon>Basidiomycota</taxon>
        <taxon>Ustilaginomycotina</taxon>
        <taxon>Exobasidiomycetes</taxon>
        <taxon>Entylomatales</taxon>
        <taxon>Entylomatales incertae sedis</taxon>
        <taxon>Tilletiopsis</taxon>
    </lineage>
</organism>
<dbReference type="GO" id="GO:0030150">
    <property type="term" value="P:protein import into mitochondrial matrix"/>
    <property type="evidence" value="ECO:0007669"/>
    <property type="project" value="InterPro"/>
</dbReference>
<evidence type="ECO:0000313" key="11">
    <source>
        <dbReference type="Proteomes" id="UP000245946"/>
    </source>
</evidence>
<evidence type="ECO:0000256" key="2">
    <source>
        <dbReference type="ARBA" id="ARBA00010510"/>
    </source>
</evidence>
<dbReference type="PANTHER" id="PTHR10802">
    <property type="entry name" value="MITOCHONDRIAL IMPORT RECEPTOR SUBUNIT TOM40"/>
    <property type="match status" value="1"/>
</dbReference>
<keyword evidence="8" id="KW-0496">Mitochondrion</keyword>
<dbReference type="Gene3D" id="2.40.160.10">
    <property type="entry name" value="Porin"/>
    <property type="match status" value="1"/>
</dbReference>
<sequence>MAAPTASGSAAAPSQLTGALTPDSSAYVHEEHSAFAIASSAQPSASQFGFFAPILAPLARSAQRWSDARSALALPSPGTAEALQREVKSTLLTNFIFDGARADLTKALSMAPIFQVTHAFSMGAQQAPPSYNFGAVYGSEGYFLQGGLDDSGSVTVRCNRGWAPGHISKFQGQMTSVPGQSFAQLEHDYQGTDHSLNLKALNPSPTDGSGIYIANYLQSLTRNFAVGVEAIYQRPDGAAQEAALGYMAKWTSDARDAIATMQLQGQGVAQLTYWQKLADNVSTAADLQVITAGGRRDAQATLGAKWDFRMATYRAQVDSTGKISSLLETRLAPTLALTFGGEIDHFKSAAKFGVGISLESAGGDLASLDPNAPQPTPPSVPM</sequence>
<dbReference type="EMBL" id="KZ819289">
    <property type="protein sequence ID" value="PWN99079.1"/>
    <property type="molecule type" value="Genomic_DNA"/>
</dbReference>
<evidence type="ECO:0000256" key="4">
    <source>
        <dbReference type="ARBA" id="ARBA00022452"/>
    </source>
</evidence>
<keyword evidence="6" id="KW-1000">Mitochondrion outer membrane</keyword>
<dbReference type="InterPro" id="IPR037930">
    <property type="entry name" value="Tom40"/>
</dbReference>
<dbReference type="InterPro" id="IPR023614">
    <property type="entry name" value="Porin_dom_sf"/>
</dbReference>
<dbReference type="STRING" id="58919.A0A316ZC24"/>
<dbReference type="GeneID" id="37269548"/>
<comment type="similarity">
    <text evidence="2">Belongs to the Tom40 family.</text>
</comment>
<keyword evidence="5" id="KW-0812">Transmembrane</keyword>
<keyword evidence="11" id="KW-1185">Reference proteome</keyword>
<comment type="subcellular location">
    <subcellularLocation>
        <location evidence="1">Mitochondrion outer membrane</location>
        <topology evidence="1">Multi-pass membrane protein</topology>
    </subcellularLocation>
</comment>
<dbReference type="InterPro" id="IPR027246">
    <property type="entry name" value="Porin_Euk/Tom40"/>
</dbReference>
<keyword evidence="10" id="KW-0675">Receptor</keyword>
<accession>A0A316ZC24</accession>
<keyword evidence="4" id="KW-1134">Transmembrane beta strand</keyword>
<evidence type="ECO:0000256" key="7">
    <source>
        <dbReference type="ARBA" id="ARBA00022927"/>
    </source>
</evidence>
<dbReference type="OrthoDB" id="19656at2759"/>
<dbReference type="GO" id="GO:0008320">
    <property type="term" value="F:protein transmembrane transporter activity"/>
    <property type="evidence" value="ECO:0007669"/>
    <property type="project" value="InterPro"/>
</dbReference>
<gene>
    <name evidence="10" type="ORF">FA09DRAFT_329032</name>
</gene>
<keyword evidence="3" id="KW-0813">Transport</keyword>
<keyword evidence="7" id="KW-0653">Protein transport</keyword>
<name>A0A316ZC24_9BASI</name>
<evidence type="ECO:0000256" key="9">
    <source>
        <dbReference type="ARBA" id="ARBA00023136"/>
    </source>
</evidence>
<dbReference type="GO" id="GO:0005741">
    <property type="term" value="C:mitochondrial outer membrane"/>
    <property type="evidence" value="ECO:0007669"/>
    <property type="project" value="UniProtKB-SubCell"/>
</dbReference>
<dbReference type="Proteomes" id="UP000245946">
    <property type="component" value="Unassembled WGS sequence"/>
</dbReference>
<evidence type="ECO:0000256" key="1">
    <source>
        <dbReference type="ARBA" id="ARBA00004374"/>
    </source>
</evidence>
<dbReference type="Pfam" id="PF01459">
    <property type="entry name" value="Porin_3"/>
    <property type="match status" value="1"/>
</dbReference>